<organism evidence="1 2">
    <name type="scientific">Nephila pilipes</name>
    <name type="common">Giant wood spider</name>
    <name type="synonym">Nephila maculata</name>
    <dbReference type="NCBI Taxonomy" id="299642"/>
    <lineage>
        <taxon>Eukaryota</taxon>
        <taxon>Metazoa</taxon>
        <taxon>Ecdysozoa</taxon>
        <taxon>Arthropoda</taxon>
        <taxon>Chelicerata</taxon>
        <taxon>Arachnida</taxon>
        <taxon>Araneae</taxon>
        <taxon>Araneomorphae</taxon>
        <taxon>Entelegynae</taxon>
        <taxon>Araneoidea</taxon>
        <taxon>Nephilidae</taxon>
        <taxon>Nephila</taxon>
    </lineage>
</organism>
<proteinExistence type="predicted"/>
<evidence type="ECO:0000313" key="1">
    <source>
        <dbReference type="EMBL" id="GFT01711.1"/>
    </source>
</evidence>
<protein>
    <submittedName>
        <fullName evidence="1">Uncharacterized protein</fullName>
    </submittedName>
</protein>
<keyword evidence="2" id="KW-1185">Reference proteome</keyword>
<sequence>MVLQRDPSSPPPQWKFGMSQIFFQIQMIKVSFVSLGDLGYNMTLKNCSAKSSKPNNPYVKPSPYVLAWSL</sequence>
<accession>A0A8X6N9V9</accession>
<comment type="caution">
    <text evidence="1">The sequence shown here is derived from an EMBL/GenBank/DDBJ whole genome shotgun (WGS) entry which is preliminary data.</text>
</comment>
<reference evidence="1" key="1">
    <citation type="submission" date="2020-08" db="EMBL/GenBank/DDBJ databases">
        <title>Multicomponent nature underlies the extraordinary mechanical properties of spider dragline silk.</title>
        <authorList>
            <person name="Kono N."/>
            <person name="Nakamura H."/>
            <person name="Mori M."/>
            <person name="Yoshida Y."/>
            <person name="Ohtoshi R."/>
            <person name="Malay A.D."/>
            <person name="Moran D.A.P."/>
            <person name="Tomita M."/>
            <person name="Numata K."/>
            <person name="Arakawa K."/>
        </authorList>
    </citation>
    <scope>NUCLEOTIDE SEQUENCE</scope>
</reference>
<dbReference type="Proteomes" id="UP000887013">
    <property type="component" value="Unassembled WGS sequence"/>
</dbReference>
<evidence type="ECO:0000313" key="2">
    <source>
        <dbReference type="Proteomes" id="UP000887013"/>
    </source>
</evidence>
<dbReference type="EMBL" id="BMAW01006995">
    <property type="protein sequence ID" value="GFT01711.1"/>
    <property type="molecule type" value="Genomic_DNA"/>
</dbReference>
<gene>
    <name evidence="1" type="ORF">NPIL_318171</name>
</gene>
<name>A0A8X6N9V9_NEPPI</name>
<dbReference type="AlphaFoldDB" id="A0A8X6N9V9"/>